<dbReference type="OrthoDB" id="2662290at2759"/>
<evidence type="ECO:0000313" key="3">
    <source>
        <dbReference type="Proteomes" id="UP000053593"/>
    </source>
</evidence>
<keyword evidence="3" id="KW-1185">Reference proteome</keyword>
<dbReference type="Proteomes" id="UP000053593">
    <property type="component" value="Unassembled WGS sequence"/>
</dbReference>
<dbReference type="EMBL" id="KN834766">
    <property type="protein sequence ID" value="KIK62852.1"/>
    <property type="molecule type" value="Genomic_DNA"/>
</dbReference>
<dbReference type="AlphaFoldDB" id="A0A0D0CTR2"/>
<evidence type="ECO:0000256" key="1">
    <source>
        <dbReference type="SAM" id="MobiDB-lite"/>
    </source>
</evidence>
<gene>
    <name evidence="2" type="ORF">GYMLUDRAFT_223412</name>
</gene>
<sequence>MSPNPSETYARLLLHHGHGYPLWFPEPNEALPEEYLSDGIRIGDVGLVTADGAFEFLFNVFLPRDHVINQWHGVPDGFAELEWNPRLLTLKSQCHRAGVPICSSGTESINLGAEVSAPISGGPFAIGAGIELKFAKSHGAVLMLPNGASRVDYRDLSGLRKHAADHAESWYQYINGPSLGLEAENGSLYLITGYDKTCTWEAAAFLHSEQKQIISLKFTTGGLGDGKLCMTHSSTVHSSVPNRSHLDSEAHNQAVFIRGFKICLRQGAKARLLGKAVKVSNIKKLTPKSVMYRGEILSLSTSIARLSCSSQYDSSGTCRGDMETERVGAISPVSSASSGGSLSSEFEELDSQIYHPSDVINEYILKKCPAAHVAVTHDNDWCTILQDSDTEFPEDLELIRRIEEKLELCVDSPGLPFFKSNLTESENFTGGSTDNTYCLSTSLDGLLLENVINPPKTELNSSINPEAILEDNRASLTTDINTQIKQERNKQRSATTSTSPSTVQHNNSDGSSISLSSSASKHRLVSQGARVCFFNGHNELVKGTVASTRRAPDGTILVNIRSDNGLRVVLPQAAITKLESD</sequence>
<proteinExistence type="predicted"/>
<feature type="region of interest" description="Disordered" evidence="1">
    <location>
        <begin position="486"/>
        <end position="515"/>
    </location>
</feature>
<accession>A0A0D0CTR2</accession>
<feature type="compositionally biased region" description="Polar residues" evidence="1">
    <location>
        <begin position="492"/>
        <end position="507"/>
    </location>
</feature>
<reference evidence="2 3" key="1">
    <citation type="submission" date="2014-04" db="EMBL/GenBank/DDBJ databases">
        <title>Evolutionary Origins and Diversification of the Mycorrhizal Mutualists.</title>
        <authorList>
            <consortium name="DOE Joint Genome Institute"/>
            <consortium name="Mycorrhizal Genomics Consortium"/>
            <person name="Kohler A."/>
            <person name="Kuo A."/>
            <person name="Nagy L.G."/>
            <person name="Floudas D."/>
            <person name="Copeland A."/>
            <person name="Barry K.W."/>
            <person name="Cichocki N."/>
            <person name="Veneault-Fourrey C."/>
            <person name="LaButti K."/>
            <person name="Lindquist E.A."/>
            <person name="Lipzen A."/>
            <person name="Lundell T."/>
            <person name="Morin E."/>
            <person name="Murat C."/>
            <person name="Riley R."/>
            <person name="Ohm R."/>
            <person name="Sun H."/>
            <person name="Tunlid A."/>
            <person name="Henrissat B."/>
            <person name="Grigoriev I.V."/>
            <person name="Hibbett D.S."/>
            <person name="Martin F."/>
        </authorList>
    </citation>
    <scope>NUCLEOTIDE SEQUENCE [LARGE SCALE GENOMIC DNA]</scope>
    <source>
        <strain evidence="2 3">FD-317 M1</strain>
    </source>
</reference>
<protein>
    <submittedName>
        <fullName evidence="2">Uncharacterized protein</fullName>
    </submittedName>
</protein>
<name>A0A0D0CTR2_9AGAR</name>
<evidence type="ECO:0000313" key="2">
    <source>
        <dbReference type="EMBL" id="KIK62852.1"/>
    </source>
</evidence>
<organism evidence="2 3">
    <name type="scientific">Collybiopsis luxurians FD-317 M1</name>
    <dbReference type="NCBI Taxonomy" id="944289"/>
    <lineage>
        <taxon>Eukaryota</taxon>
        <taxon>Fungi</taxon>
        <taxon>Dikarya</taxon>
        <taxon>Basidiomycota</taxon>
        <taxon>Agaricomycotina</taxon>
        <taxon>Agaricomycetes</taxon>
        <taxon>Agaricomycetidae</taxon>
        <taxon>Agaricales</taxon>
        <taxon>Marasmiineae</taxon>
        <taxon>Omphalotaceae</taxon>
        <taxon>Collybiopsis</taxon>
        <taxon>Collybiopsis luxurians</taxon>
    </lineage>
</organism>
<dbReference type="HOGENOM" id="CLU_021108_6_1_1"/>